<keyword evidence="2" id="KW-1185">Reference proteome</keyword>
<protein>
    <submittedName>
        <fullName evidence="1">Uncharacterized protein</fullName>
    </submittedName>
</protein>
<name>A0ACB9N0N4_9MYRT</name>
<evidence type="ECO:0000313" key="1">
    <source>
        <dbReference type="EMBL" id="KAI4329781.1"/>
    </source>
</evidence>
<gene>
    <name evidence="1" type="ORF">MLD38_028128</name>
</gene>
<comment type="caution">
    <text evidence="1">The sequence shown here is derived from an EMBL/GenBank/DDBJ whole genome shotgun (WGS) entry which is preliminary data.</text>
</comment>
<proteinExistence type="predicted"/>
<sequence>MMEMKGSHHQMKTKEKEKEKEEVLFFENETPHFFKIFLKDDDLLTTTLEIPRKFARKHGSCISDPVSLTVPRGDRWEVRLEKKDGAIFLRDGWAEFVMHYRISHGCFVVFRFEGRSCFQVIIFNMTACEIDYPVKPNKPTLTPKSEDVECGIDQEVWPFEFLGKKREKERMPEHLPRHSKIVRRGPRAINAGEASHSLTKREPPIEKATPSGAKRKRGTFDGHLNFNSLKFNTAAAKAAGTSGSLARACSYQCERPSFVAIIGRCSFHPRHYMYFPTKFLKLGILRKGESGTVTLSVPDQKTWTVRYRNGRRCTISHGWKEFVSENDLRTGDVLVFELIRITKVAFRVVIFRNNVASQPCPCPAEQRKRVTIKSACLSRRPAVPKVAKENPSFEAVISRRDAITGSHYVPIHFAKVLTQASHVMNDIATLKVGQMTWPVELRTHAAGSNALRMARGWIQFVGANDLQIGDVCTFKLVNKEHTVLEVSIRKKPRHP</sequence>
<dbReference type="Proteomes" id="UP001057402">
    <property type="component" value="Chromosome 8"/>
</dbReference>
<reference evidence="2" key="1">
    <citation type="journal article" date="2023" name="Front. Plant Sci.">
        <title>Chromosomal-level genome assembly of Melastoma candidum provides insights into trichome evolution.</title>
        <authorList>
            <person name="Zhong Y."/>
            <person name="Wu W."/>
            <person name="Sun C."/>
            <person name="Zou P."/>
            <person name="Liu Y."/>
            <person name="Dai S."/>
            <person name="Zhou R."/>
        </authorList>
    </citation>
    <scope>NUCLEOTIDE SEQUENCE [LARGE SCALE GENOMIC DNA]</scope>
</reference>
<accession>A0ACB9N0N4</accession>
<evidence type="ECO:0000313" key="2">
    <source>
        <dbReference type="Proteomes" id="UP001057402"/>
    </source>
</evidence>
<organism evidence="1 2">
    <name type="scientific">Melastoma candidum</name>
    <dbReference type="NCBI Taxonomy" id="119954"/>
    <lineage>
        <taxon>Eukaryota</taxon>
        <taxon>Viridiplantae</taxon>
        <taxon>Streptophyta</taxon>
        <taxon>Embryophyta</taxon>
        <taxon>Tracheophyta</taxon>
        <taxon>Spermatophyta</taxon>
        <taxon>Magnoliopsida</taxon>
        <taxon>eudicotyledons</taxon>
        <taxon>Gunneridae</taxon>
        <taxon>Pentapetalae</taxon>
        <taxon>rosids</taxon>
        <taxon>malvids</taxon>
        <taxon>Myrtales</taxon>
        <taxon>Melastomataceae</taxon>
        <taxon>Melastomatoideae</taxon>
        <taxon>Melastomateae</taxon>
        <taxon>Melastoma</taxon>
    </lineage>
</organism>
<dbReference type="EMBL" id="CM042887">
    <property type="protein sequence ID" value="KAI4329781.1"/>
    <property type="molecule type" value="Genomic_DNA"/>
</dbReference>